<dbReference type="Proteomes" id="UP000029084">
    <property type="component" value="Chromosome"/>
</dbReference>
<evidence type="ECO:0000313" key="4">
    <source>
        <dbReference type="EMBL" id="AKV78168.1"/>
    </source>
</evidence>
<dbReference type="Proteomes" id="UP000068832">
    <property type="component" value="Chromosome"/>
</dbReference>
<dbReference type="EMBL" id="CP012175">
    <property type="protein sequence ID" value="AKV80413.1"/>
    <property type="molecule type" value="Genomic_DNA"/>
</dbReference>
<dbReference type="OMA" id="KWFHPSG"/>
<dbReference type="EMBL" id="CP012176">
    <property type="protein sequence ID" value="AKV82660.1"/>
    <property type="molecule type" value="Genomic_DNA"/>
</dbReference>
<evidence type="ECO:0000313" key="5">
    <source>
        <dbReference type="EMBL" id="AKV80413.1"/>
    </source>
</evidence>
<dbReference type="RefSeq" id="WP_012020518.1">
    <property type="nucleotide sequence ID" value="NZ_CP008822.1"/>
</dbReference>
<evidence type="ECO:0000313" key="1">
    <source>
        <dbReference type="EMBL" id="AIM26717.1"/>
    </source>
</evidence>
<sequence length="160" mass="18195">MLQLDREFVKAYFEAQWFSRLVMGRGLDADEIAGMYLAERFPYPVAGKNIGAGFLRLGLEAIKWFHPSGSIARPEVQLYVIPRPTRRQICVNCDWGISVRISENGKDLEDLAEVRDCPRIYVKPNLGDEVIQTIQESGLDLMEESNLARIEVLNSLQHIS</sequence>
<evidence type="ECO:0000313" key="3">
    <source>
        <dbReference type="EMBL" id="AKV75917.1"/>
    </source>
</evidence>
<evidence type="ECO:0000313" key="2">
    <source>
        <dbReference type="EMBL" id="AKV73677.1"/>
    </source>
</evidence>
<evidence type="ECO:0000313" key="11">
    <source>
        <dbReference type="Proteomes" id="UP000062475"/>
    </source>
</evidence>
<evidence type="ECO:0000313" key="7">
    <source>
        <dbReference type="Proteomes" id="UP000029084"/>
    </source>
</evidence>
<dbReference type="EMBL" id="CP012172">
    <property type="protein sequence ID" value="AKV73677.1"/>
    <property type="molecule type" value="Genomic_DNA"/>
</dbReference>
<dbReference type="OrthoDB" id="35966at2157"/>
<gene>
    <name evidence="1" type="ORF">HA72_0555</name>
    <name evidence="2" type="ORF">MsedA_0566</name>
    <name evidence="3" type="ORF">MsedB_0566</name>
    <name evidence="4" type="ORF">MsedC_0565</name>
    <name evidence="5" type="ORF">MsedD_0566</name>
    <name evidence="6" type="ORF">MsedE_0566</name>
</gene>
<dbReference type="Proteomes" id="UP000061362">
    <property type="component" value="Chromosome"/>
</dbReference>
<protein>
    <submittedName>
        <fullName evidence="1">Uncharacterized protein</fullName>
    </submittedName>
</protein>
<dbReference type="PATRIC" id="fig|43687.5.peg.569"/>
<dbReference type="Proteomes" id="UP000056255">
    <property type="component" value="Chromosome"/>
</dbReference>
<reference evidence="1 7" key="1">
    <citation type="journal article" date="2014" name="J. Bacteriol.">
        <title>Role of an Archaeal PitA Transporter in the Copper and Arsenic Resistance of Metallosphaera sedula, an Extreme Thermoacidophile.</title>
        <authorList>
            <person name="McCarthy S."/>
            <person name="Ai C."/>
            <person name="Wheaton G."/>
            <person name="Tevatia R."/>
            <person name="Eckrich V."/>
            <person name="Kelly R."/>
            <person name="Blum P."/>
        </authorList>
    </citation>
    <scope>NUCLEOTIDE SEQUENCE [LARGE SCALE GENOMIC DNA]</scope>
    <source>
        <strain evidence="1 7">CuR1</strain>
    </source>
</reference>
<name>A0A088E4M6_9CREN</name>
<reference evidence="6 8" key="3">
    <citation type="submission" date="2015-07" db="EMBL/GenBank/DDBJ databases">
        <title>Physiological, transcriptional responses and genome re-sequencing of acid resistant extremely thermoacidophilic Metallosphaera sedula SARC-M1.</title>
        <authorList>
            <person name="Ai C."/>
            <person name="McCarthy S."/>
            <person name="Eckrich V."/>
            <person name="Rudrappa D."/>
            <person name="Qiu G."/>
            <person name="Blum P."/>
        </authorList>
    </citation>
    <scope>NUCLEOTIDE SEQUENCE [LARGE SCALE GENOMIC DNA]</scope>
    <source>
        <strain evidence="6 8">SARC-M1</strain>
    </source>
</reference>
<proteinExistence type="predicted"/>
<dbReference type="GeneID" id="91755005"/>
<dbReference type="AlphaFoldDB" id="A0A088E4M6"/>
<dbReference type="Proteomes" id="UP000062475">
    <property type="component" value="Chromosome"/>
</dbReference>
<evidence type="ECO:0000313" key="6">
    <source>
        <dbReference type="EMBL" id="AKV82660.1"/>
    </source>
</evidence>
<evidence type="ECO:0000313" key="12">
    <source>
        <dbReference type="Proteomes" id="UP000068832"/>
    </source>
</evidence>
<accession>A0A088E4M6</accession>
<dbReference type="Proteomes" id="UP000062398">
    <property type="component" value="Chromosome"/>
</dbReference>
<dbReference type="EMBL" id="CP012174">
    <property type="protein sequence ID" value="AKV78168.1"/>
    <property type="molecule type" value="Genomic_DNA"/>
</dbReference>
<dbReference type="EMBL" id="CP008822">
    <property type="protein sequence ID" value="AIM26717.1"/>
    <property type="molecule type" value="Genomic_DNA"/>
</dbReference>
<evidence type="ECO:0000313" key="10">
    <source>
        <dbReference type="Proteomes" id="UP000062398"/>
    </source>
</evidence>
<organism evidence="1 7">
    <name type="scientific">Metallosphaera sedula</name>
    <dbReference type="NCBI Taxonomy" id="43687"/>
    <lineage>
        <taxon>Archaea</taxon>
        <taxon>Thermoproteota</taxon>
        <taxon>Thermoprotei</taxon>
        <taxon>Sulfolobales</taxon>
        <taxon>Sulfolobaceae</taxon>
        <taxon>Metallosphaera</taxon>
    </lineage>
</organism>
<dbReference type="EMBL" id="CP012173">
    <property type="protein sequence ID" value="AKV75917.1"/>
    <property type="molecule type" value="Genomic_DNA"/>
</dbReference>
<evidence type="ECO:0000313" key="8">
    <source>
        <dbReference type="Proteomes" id="UP000056255"/>
    </source>
</evidence>
<evidence type="ECO:0000313" key="9">
    <source>
        <dbReference type="Proteomes" id="UP000061362"/>
    </source>
</evidence>
<reference evidence="9 10" key="2">
    <citation type="journal article" date="2015" name="Genome Announc.">
        <title>Complete Genome Sequences of Evolved Arsenate-Resistant Metallosphaera sedula Strains.</title>
        <authorList>
            <person name="Ai C."/>
            <person name="McCarthy S."/>
            <person name="Schackwitz W."/>
            <person name="Martin J."/>
            <person name="Lipzen A."/>
            <person name="Blum P."/>
        </authorList>
    </citation>
    <scope>NUCLEOTIDE SEQUENCE [LARGE SCALE GENOMIC DNA]</scope>
    <source>
        <strain evidence="4 10">ARS120-1</strain>
        <strain evidence="5 9">ARS120-2</strain>
        <strain evidence="2 12">ARS50-1</strain>
        <strain evidence="3 11">ARS50-2</strain>
    </source>
</reference>